<keyword evidence="6 11" id="KW-0479">Metal-binding</keyword>
<comment type="similarity">
    <text evidence="2">Belongs to the Fur family.</text>
</comment>
<keyword evidence="4" id="KW-0963">Cytoplasm</keyword>
<dbReference type="PANTHER" id="PTHR33202:SF2">
    <property type="entry name" value="FERRIC UPTAKE REGULATION PROTEIN"/>
    <property type="match status" value="1"/>
</dbReference>
<feature type="binding site" evidence="11">
    <location>
        <position position="164"/>
    </location>
    <ligand>
        <name>Zn(2+)</name>
        <dbReference type="ChEBI" id="CHEBI:29105"/>
    </ligand>
</feature>
<feature type="binding site" evidence="12">
    <location>
        <position position="176"/>
    </location>
    <ligand>
        <name>Fe cation</name>
        <dbReference type="ChEBI" id="CHEBI:24875"/>
    </ligand>
</feature>
<dbReference type="InterPro" id="IPR036390">
    <property type="entry name" value="WH_DNA-bd_sf"/>
</dbReference>
<evidence type="ECO:0000256" key="5">
    <source>
        <dbReference type="ARBA" id="ARBA00022491"/>
    </source>
</evidence>
<evidence type="ECO:0000256" key="10">
    <source>
        <dbReference type="ARBA" id="ARBA00023163"/>
    </source>
</evidence>
<keyword evidence="8" id="KW-0805">Transcription regulation</keyword>
<dbReference type="CDD" id="cd07153">
    <property type="entry name" value="Fur_like"/>
    <property type="match status" value="1"/>
</dbReference>
<evidence type="ECO:0000313" key="15">
    <source>
        <dbReference type="Proteomes" id="UP000032545"/>
    </source>
</evidence>
<feature type="binding site" evidence="11">
    <location>
        <position position="201"/>
    </location>
    <ligand>
        <name>Zn(2+)</name>
        <dbReference type="ChEBI" id="CHEBI:29105"/>
    </ligand>
</feature>
<evidence type="ECO:0000256" key="8">
    <source>
        <dbReference type="ARBA" id="ARBA00023015"/>
    </source>
</evidence>
<evidence type="ECO:0000256" key="4">
    <source>
        <dbReference type="ARBA" id="ARBA00022490"/>
    </source>
</evidence>
<feature type="binding site" evidence="12">
    <location>
        <position position="155"/>
    </location>
    <ligand>
        <name>Fe cation</name>
        <dbReference type="ChEBI" id="CHEBI:24875"/>
    </ligand>
</feature>
<comment type="caution">
    <text evidence="14">The sequence shown here is derived from an EMBL/GenBank/DDBJ whole genome shotgun (WGS) entry which is preliminary data.</text>
</comment>
<comment type="cofactor">
    <cofactor evidence="11">
        <name>Zn(2+)</name>
        <dbReference type="ChEBI" id="CHEBI:29105"/>
    </cofactor>
    <text evidence="11">Binds 1 zinc ion per subunit.</text>
</comment>
<evidence type="ECO:0000256" key="12">
    <source>
        <dbReference type="PIRSR" id="PIRSR602481-2"/>
    </source>
</evidence>
<dbReference type="SUPFAM" id="SSF46785">
    <property type="entry name" value="Winged helix' DNA-binding domain"/>
    <property type="match status" value="1"/>
</dbReference>
<sequence>MKHPEPRPEPRGRRGPAGVDGTSDLWGVSDLRGVSDHSTDAAKGVTVSIARNEPRSPDADPSPRPVPGAAARGAPGRGTTVRATRQGDAVCAALAETDAFTSAQDLHALLRSRGAGVGLTTVYRHLQVLVDRGEVDMIRRDDGETVYRRCATAAHHHHLVCRVCGRTVEIAGPEIEAWTAAIADAEGFVDVEHTVEIYGTCADCAAASAAS</sequence>
<dbReference type="GO" id="GO:1900376">
    <property type="term" value="P:regulation of secondary metabolite biosynthetic process"/>
    <property type="evidence" value="ECO:0007669"/>
    <property type="project" value="TreeGrafter"/>
</dbReference>
<keyword evidence="7 11" id="KW-0862">Zinc</keyword>
<keyword evidence="5" id="KW-0678">Repressor</keyword>
<keyword evidence="9" id="KW-0238">DNA-binding</keyword>
<dbReference type="InterPro" id="IPR036388">
    <property type="entry name" value="WH-like_DNA-bd_sf"/>
</dbReference>
<feature type="binding site" evidence="12">
    <location>
        <position position="193"/>
    </location>
    <ligand>
        <name>Fe cation</name>
        <dbReference type="ChEBI" id="CHEBI:24875"/>
    </ligand>
</feature>
<feature type="region of interest" description="Disordered" evidence="13">
    <location>
        <begin position="1"/>
        <end position="81"/>
    </location>
</feature>
<comment type="subcellular location">
    <subcellularLocation>
        <location evidence="1">Cytoplasm</location>
    </subcellularLocation>
</comment>
<evidence type="ECO:0000256" key="11">
    <source>
        <dbReference type="PIRSR" id="PIRSR602481-1"/>
    </source>
</evidence>
<evidence type="ECO:0000256" key="3">
    <source>
        <dbReference type="ARBA" id="ARBA00011738"/>
    </source>
</evidence>
<dbReference type="PATRIC" id="fig|1502723.3.peg.1940"/>
<dbReference type="PANTHER" id="PTHR33202">
    <property type="entry name" value="ZINC UPTAKE REGULATION PROTEIN"/>
    <property type="match status" value="1"/>
</dbReference>
<reference evidence="14 15" key="2">
    <citation type="journal article" date="2016" name="Genome Announc.">
        <title>Permanent Draft Genome Sequences for Two Variants of Frankia sp. Strain CpI1, the First Frankia Strain Isolated from Root Nodules of Comptonia peregrina.</title>
        <authorList>
            <person name="Oshone R."/>
            <person name="Hurst S.G.IV."/>
            <person name="Abebe-Akele F."/>
            <person name="Simpson S."/>
            <person name="Morris K."/>
            <person name="Thomas W.K."/>
            <person name="Tisa L.S."/>
        </authorList>
    </citation>
    <scope>NUCLEOTIDE SEQUENCE [LARGE SCALE GENOMIC DNA]</scope>
    <source>
        <strain evidence="15">CpI1-S</strain>
    </source>
</reference>
<evidence type="ECO:0000256" key="9">
    <source>
        <dbReference type="ARBA" id="ARBA00023125"/>
    </source>
</evidence>
<dbReference type="Proteomes" id="UP000032545">
    <property type="component" value="Unassembled WGS sequence"/>
</dbReference>
<gene>
    <name evidence="14" type="ORF">FF36_02813</name>
</gene>
<evidence type="ECO:0000256" key="1">
    <source>
        <dbReference type="ARBA" id="ARBA00004496"/>
    </source>
</evidence>
<evidence type="ECO:0000256" key="13">
    <source>
        <dbReference type="SAM" id="MobiDB-lite"/>
    </source>
</evidence>
<feature type="binding site" evidence="11">
    <location>
        <position position="204"/>
    </location>
    <ligand>
        <name>Zn(2+)</name>
        <dbReference type="ChEBI" id="CHEBI:29105"/>
    </ligand>
</feature>
<protein>
    <submittedName>
        <fullName evidence="14">Zinc uptake regulator, Fur family</fullName>
    </submittedName>
</protein>
<dbReference type="Pfam" id="PF01475">
    <property type="entry name" value="FUR"/>
    <property type="match status" value="1"/>
</dbReference>
<name>A0A0D8BFK8_9ACTN</name>
<evidence type="ECO:0000313" key="14">
    <source>
        <dbReference type="EMBL" id="KJE22835.1"/>
    </source>
</evidence>
<evidence type="ECO:0000256" key="6">
    <source>
        <dbReference type="ARBA" id="ARBA00022723"/>
    </source>
</evidence>
<dbReference type="GO" id="GO:0045892">
    <property type="term" value="P:negative regulation of DNA-templated transcription"/>
    <property type="evidence" value="ECO:0007669"/>
    <property type="project" value="TreeGrafter"/>
</dbReference>
<dbReference type="FunFam" id="1.10.10.10:FF:000459">
    <property type="entry name" value="Ferric uptake regulation protein"/>
    <property type="match status" value="1"/>
</dbReference>
<feature type="binding site" evidence="11">
    <location>
        <position position="161"/>
    </location>
    <ligand>
        <name>Zn(2+)</name>
        <dbReference type="ChEBI" id="CHEBI:29105"/>
    </ligand>
</feature>
<organism evidence="14 15">
    <name type="scientific">Frankia torreyi</name>
    <dbReference type="NCBI Taxonomy" id="1856"/>
    <lineage>
        <taxon>Bacteria</taxon>
        <taxon>Bacillati</taxon>
        <taxon>Actinomycetota</taxon>
        <taxon>Actinomycetes</taxon>
        <taxon>Frankiales</taxon>
        <taxon>Frankiaceae</taxon>
        <taxon>Frankia</taxon>
    </lineage>
</organism>
<accession>A0A0D8BFK8</accession>
<dbReference type="AlphaFoldDB" id="A0A0D8BFK8"/>
<dbReference type="GO" id="GO:0003700">
    <property type="term" value="F:DNA-binding transcription factor activity"/>
    <property type="evidence" value="ECO:0007669"/>
    <property type="project" value="InterPro"/>
</dbReference>
<keyword evidence="10" id="KW-0804">Transcription</keyword>
<dbReference type="InterPro" id="IPR043135">
    <property type="entry name" value="Fur_C"/>
</dbReference>
<keyword evidence="12" id="KW-0408">Iron</keyword>
<keyword evidence="15" id="KW-1185">Reference proteome</keyword>
<dbReference type="GO" id="GO:0000976">
    <property type="term" value="F:transcription cis-regulatory region binding"/>
    <property type="evidence" value="ECO:0007669"/>
    <property type="project" value="TreeGrafter"/>
</dbReference>
<feature type="compositionally biased region" description="Basic and acidic residues" evidence="13">
    <location>
        <begin position="1"/>
        <end position="12"/>
    </location>
</feature>
<dbReference type="GO" id="GO:0005829">
    <property type="term" value="C:cytosol"/>
    <property type="evidence" value="ECO:0007669"/>
    <property type="project" value="TreeGrafter"/>
</dbReference>
<feature type="compositionally biased region" description="Low complexity" evidence="13">
    <location>
        <begin position="67"/>
        <end position="81"/>
    </location>
</feature>
<dbReference type="Gene3D" id="1.10.10.10">
    <property type="entry name" value="Winged helix-like DNA-binding domain superfamily/Winged helix DNA-binding domain"/>
    <property type="match status" value="1"/>
</dbReference>
<comment type="cofactor">
    <cofactor evidence="12">
        <name>Mn(2+)</name>
        <dbReference type="ChEBI" id="CHEBI:29035"/>
    </cofactor>
    <cofactor evidence="12">
        <name>Fe(2+)</name>
        <dbReference type="ChEBI" id="CHEBI:29033"/>
    </cofactor>
    <text evidence="12">Binds 1 Mn(2+) or Fe(2+) ion per subunit.</text>
</comment>
<proteinExistence type="inferred from homology"/>
<dbReference type="Gene3D" id="3.30.1490.190">
    <property type="match status" value="1"/>
</dbReference>
<comment type="subunit">
    <text evidence="3">Homodimer.</text>
</comment>
<dbReference type="InterPro" id="IPR002481">
    <property type="entry name" value="FUR"/>
</dbReference>
<evidence type="ECO:0000256" key="7">
    <source>
        <dbReference type="ARBA" id="ARBA00022833"/>
    </source>
</evidence>
<dbReference type="EMBL" id="JYFN01000019">
    <property type="protein sequence ID" value="KJE22835.1"/>
    <property type="molecule type" value="Genomic_DNA"/>
</dbReference>
<dbReference type="GO" id="GO:0008270">
    <property type="term" value="F:zinc ion binding"/>
    <property type="evidence" value="ECO:0007669"/>
    <property type="project" value="TreeGrafter"/>
</dbReference>
<evidence type="ECO:0000256" key="2">
    <source>
        <dbReference type="ARBA" id="ARBA00007957"/>
    </source>
</evidence>
<reference evidence="15" key="1">
    <citation type="submission" date="2015-02" db="EMBL/GenBank/DDBJ databases">
        <title>Draft Genome of Frankia sp. CpI1-S.</title>
        <authorList>
            <person name="Oshone R.T."/>
            <person name="Ngom M."/>
            <person name="Ghodhbane-Gtari F."/>
            <person name="Gtari M."/>
            <person name="Morris K."/>
            <person name="Thomas K."/>
            <person name="Sen A."/>
            <person name="Tisa L.S."/>
        </authorList>
    </citation>
    <scope>NUCLEOTIDE SEQUENCE [LARGE SCALE GENOMIC DNA]</scope>
    <source>
        <strain evidence="15">CpI1-S</strain>
    </source>
</reference>